<keyword evidence="3" id="KW-1185">Reference proteome</keyword>
<feature type="domain" description="Formiminotransferase N-terminal subdomain" evidence="1">
    <location>
        <begin position="5"/>
        <end position="183"/>
    </location>
</feature>
<evidence type="ECO:0000313" key="2">
    <source>
        <dbReference type="EMBL" id="KAF0736196.1"/>
    </source>
</evidence>
<dbReference type="GO" id="GO:0005542">
    <property type="term" value="F:folic acid binding"/>
    <property type="evidence" value="ECO:0007669"/>
    <property type="project" value="InterPro"/>
</dbReference>
<dbReference type="Pfam" id="PF07837">
    <property type="entry name" value="FTCD_N"/>
    <property type="match status" value="1"/>
</dbReference>
<dbReference type="VEuPathDB" id="FungiDB:AeMF1_012710"/>
<proteinExistence type="predicted"/>
<sequence>MTSRHLAIVYVSAGLHRATVEPLNAIALKQEAVLAHSFVDPIYNRTSFFFVGPNVAPSAAALASAALEQLDFSQHTGQHPALGAVDHVCFSPLGTTTLDETATQASRFLQTMTASQPHLPIYGYGHLTGHRLRDIRRRLGYFDMTASTALETLAQTLPATPSTFNSSSTWSPKHGVMCVGVVPFVLNFNMRCRSSDSKATVAKITASIRSKEVEALTLQHKEGAFEVACNLLQSSIVSPSDVLARARARAAQVGAEIVDSYTTGPTEDALLESYNAKRGL</sequence>
<dbReference type="InterPro" id="IPR037064">
    <property type="entry name" value="Formiminotransferase_N_sf"/>
</dbReference>
<organism evidence="2 3">
    <name type="scientific">Aphanomyces euteiches</name>
    <dbReference type="NCBI Taxonomy" id="100861"/>
    <lineage>
        <taxon>Eukaryota</taxon>
        <taxon>Sar</taxon>
        <taxon>Stramenopiles</taxon>
        <taxon>Oomycota</taxon>
        <taxon>Saprolegniomycetes</taxon>
        <taxon>Saprolegniales</taxon>
        <taxon>Verrucalvaceae</taxon>
        <taxon>Aphanomyces</taxon>
    </lineage>
</organism>
<accession>A0A6G0X815</accession>
<dbReference type="EMBL" id="VJMJ01000089">
    <property type="protein sequence ID" value="KAF0736196.1"/>
    <property type="molecule type" value="Genomic_DNA"/>
</dbReference>
<name>A0A6G0X815_9STRA</name>
<dbReference type="InterPro" id="IPR037070">
    <property type="entry name" value="Formiminotransferase_C_sf"/>
</dbReference>
<dbReference type="SMART" id="SM01222">
    <property type="entry name" value="FTCD_N"/>
    <property type="match status" value="1"/>
</dbReference>
<dbReference type="AlphaFoldDB" id="A0A6G0X815"/>
<dbReference type="Gene3D" id="3.30.990.10">
    <property type="entry name" value="Formiminotransferase, N-terminal subdomain"/>
    <property type="match status" value="1"/>
</dbReference>
<dbReference type="SUPFAM" id="SSF55116">
    <property type="entry name" value="Formiminotransferase domain of formiminotransferase-cyclodeaminase"/>
    <property type="match status" value="1"/>
</dbReference>
<reference evidence="2 3" key="1">
    <citation type="submission" date="2019-07" db="EMBL/GenBank/DDBJ databases">
        <title>Genomics analysis of Aphanomyces spp. identifies a new class of oomycete effector associated with host adaptation.</title>
        <authorList>
            <person name="Gaulin E."/>
        </authorList>
    </citation>
    <scope>NUCLEOTIDE SEQUENCE [LARGE SCALE GENOMIC DNA]</scope>
    <source>
        <strain evidence="2 3">ATCC 201684</strain>
    </source>
</reference>
<dbReference type="PANTHER" id="PTHR12234:SF1">
    <property type="entry name" value="FORMIMINOTRANSFERASE N-TERMINAL SUBDOMAIN-CONTAINING PROTEIN"/>
    <property type="match status" value="1"/>
</dbReference>
<protein>
    <recommendedName>
        <fullName evidence="1">Formiminotransferase N-terminal subdomain domain-containing protein</fullName>
    </recommendedName>
</protein>
<dbReference type="InterPro" id="IPR022384">
    <property type="entry name" value="FormiminoTrfase_cat_dom_sf"/>
</dbReference>
<dbReference type="Gene3D" id="3.30.70.670">
    <property type="entry name" value="Formiminotransferase, C-terminal subdomain"/>
    <property type="match status" value="1"/>
</dbReference>
<gene>
    <name evidence="2" type="ORF">Ae201684_007219</name>
</gene>
<dbReference type="GO" id="GO:0016740">
    <property type="term" value="F:transferase activity"/>
    <property type="evidence" value="ECO:0007669"/>
    <property type="project" value="InterPro"/>
</dbReference>
<dbReference type="InterPro" id="IPR051623">
    <property type="entry name" value="FTCD"/>
</dbReference>
<comment type="caution">
    <text evidence="2">The sequence shown here is derived from an EMBL/GenBank/DDBJ whole genome shotgun (WGS) entry which is preliminary data.</text>
</comment>
<evidence type="ECO:0000313" key="3">
    <source>
        <dbReference type="Proteomes" id="UP000481153"/>
    </source>
</evidence>
<dbReference type="InterPro" id="IPR012886">
    <property type="entry name" value="Formiminotransferase_N"/>
</dbReference>
<dbReference type="Proteomes" id="UP000481153">
    <property type="component" value="Unassembled WGS sequence"/>
</dbReference>
<dbReference type="PANTHER" id="PTHR12234">
    <property type="entry name" value="FORMIMINOTRANSFERASE-CYCLODEAMINASE"/>
    <property type="match status" value="1"/>
</dbReference>
<evidence type="ECO:0000259" key="1">
    <source>
        <dbReference type="SMART" id="SM01222"/>
    </source>
</evidence>